<dbReference type="GO" id="GO:0005125">
    <property type="term" value="F:cytokine activity"/>
    <property type="evidence" value="ECO:0007669"/>
    <property type="project" value="UniProtKB-KW"/>
</dbReference>
<comment type="function">
    <text evidence="15">Cytokine that binds to TNFRSF10A/TRAILR1, TNFRSF10B/TRAILR2, TNFRSF10C/TRAILR3, TNFRSF10D/TRAILR4 and possibly also to TNFRSF11B/OPG. Induces apoptosis. Its activity may be modulated by binding to the decoy receptors TNFRSF10C/TRAILR3, TNFRSF10D/TRAILR4 and TNFRSF11B/OPG that cannot induce apoptosis.</text>
</comment>
<evidence type="ECO:0000256" key="11">
    <source>
        <dbReference type="ARBA" id="ARBA00022833"/>
    </source>
</evidence>
<keyword evidence="22" id="KW-1185">Reference proteome</keyword>
<feature type="domain" description="THD" evidence="21">
    <location>
        <begin position="145"/>
        <end position="312"/>
    </location>
</feature>
<evidence type="ECO:0000256" key="5">
    <source>
        <dbReference type="ARBA" id="ARBA00022514"/>
    </source>
</evidence>
<dbReference type="GO" id="GO:0005615">
    <property type="term" value="C:extracellular space"/>
    <property type="evidence" value="ECO:0007669"/>
    <property type="project" value="UniProtKB-KW"/>
</dbReference>
<evidence type="ECO:0000256" key="1">
    <source>
        <dbReference type="ARBA" id="ARBA00004401"/>
    </source>
</evidence>
<dbReference type="PIRSF" id="PIRSF038013">
    <property type="entry name" value="TNF10_TNF11"/>
    <property type="match status" value="1"/>
</dbReference>
<evidence type="ECO:0000256" key="13">
    <source>
        <dbReference type="ARBA" id="ARBA00022989"/>
    </source>
</evidence>
<dbReference type="CDD" id="cd00184">
    <property type="entry name" value="TNF"/>
    <property type="match status" value="1"/>
</dbReference>
<keyword evidence="8 20" id="KW-0812">Transmembrane</keyword>
<comment type="subunit">
    <text evidence="16">Homotrimer. One TNFSF10 homotrimer interacts with three TNFSF10A mononers. One TNFSF10 homotrimer interacts with three TNFSF10B mononers.</text>
</comment>
<dbReference type="SMART" id="SM00207">
    <property type="entry name" value="TNF"/>
    <property type="match status" value="1"/>
</dbReference>
<dbReference type="InterPro" id="IPR021184">
    <property type="entry name" value="TNF_CS"/>
</dbReference>
<evidence type="ECO:0000256" key="3">
    <source>
        <dbReference type="ARBA" id="ARBA00008670"/>
    </source>
</evidence>
<evidence type="ECO:0000259" key="21">
    <source>
        <dbReference type="PROSITE" id="PS50049"/>
    </source>
</evidence>
<dbReference type="RefSeq" id="XP_013920480.1">
    <property type="nucleotide sequence ID" value="XM_014065005.1"/>
</dbReference>
<comment type="subcellular location">
    <subcellularLocation>
        <location evidence="1">Cell membrane</location>
        <topology evidence="1">Single-pass type II membrane protein</topology>
    </subcellularLocation>
    <subcellularLocation>
        <location evidence="2">Secreted</location>
    </subcellularLocation>
</comment>
<dbReference type="FunFam" id="2.60.120.40:FF:000014">
    <property type="entry name" value="Tumor necrosis factor ligand superfamily member"/>
    <property type="match status" value="1"/>
</dbReference>
<gene>
    <name evidence="23" type="primary">TNFSF10</name>
</gene>
<comment type="similarity">
    <text evidence="3">Belongs to the tumor necrosis factor family.</text>
</comment>
<dbReference type="KEGG" id="tsr:106547753"/>
<evidence type="ECO:0000256" key="16">
    <source>
        <dbReference type="ARBA" id="ARBA00063957"/>
    </source>
</evidence>
<keyword evidence="9" id="KW-0053">Apoptosis</keyword>
<evidence type="ECO:0000256" key="10">
    <source>
        <dbReference type="ARBA" id="ARBA00022723"/>
    </source>
</evidence>
<name>A0A6I9YAI4_9SAUR</name>
<dbReference type="SUPFAM" id="SSF49842">
    <property type="entry name" value="TNF-like"/>
    <property type="match status" value="1"/>
</dbReference>
<dbReference type="PROSITE" id="PS50049">
    <property type="entry name" value="THD_2"/>
    <property type="match status" value="1"/>
</dbReference>
<proteinExistence type="inferred from homology"/>
<dbReference type="PROSITE" id="PS00251">
    <property type="entry name" value="THD_1"/>
    <property type="match status" value="1"/>
</dbReference>
<dbReference type="InterPro" id="IPR008983">
    <property type="entry name" value="Tumour_necrosis_fac-like_dom"/>
</dbReference>
<dbReference type="GO" id="GO:2001238">
    <property type="term" value="P:positive regulation of extrinsic apoptotic signaling pathway"/>
    <property type="evidence" value="ECO:0007669"/>
    <property type="project" value="UniProtKB-ARBA"/>
</dbReference>
<evidence type="ECO:0000256" key="2">
    <source>
        <dbReference type="ARBA" id="ARBA00004613"/>
    </source>
</evidence>
<dbReference type="Pfam" id="PF00229">
    <property type="entry name" value="TNF"/>
    <property type="match status" value="1"/>
</dbReference>
<dbReference type="OrthoDB" id="9446605at2759"/>
<evidence type="ECO:0000313" key="22">
    <source>
        <dbReference type="Proteomes" id="UP000504617"/>
    </source>
</evidence>
<organism evidence="22 23">
    <name type="scientific">Thamnophis sirtalis</name>
    <dbReference type="NCBI Taxonomy" id="35019"/>
    <lineage>
        <taxon>Eukaryota</taxon>
        <taxon>Metazoa</taxon>
        <taxon>Chordata</taxon>
        <taxon>Craniata</taxon>
        <taxon>Vertebrata</taxon>
        <taxon>Euteleostomi</taxon>
        <taxon>Lepidosauria</taxon>
        <taxon>Squamata</taxon>
        <taxon>Bifurcata</taxon>
        <taxon>Unidentata</taxon>
        <taxon>Episquamata</taxon>
        <taxon>Toxicofera</taxon>
        <taxon>Serpentes</taxon>
        <taxon>Colubroidea</taxon>
        <taxon>Colubridae</taxon>
        <taxon>Natricinae</taxon>
        <taxon>Thamnophis</taxon>
    </lineage>
</organism>
<dbReference type="GO" id="GO:0005164">
    <property type="term" value="F:tumor necrosis factor receptor binding"/>
    <property type="evidence" value="ECO:0007669"/>
    <property type="project" value="InterPro"/>
</dbReference>
<dbReference type="AlphaFoldDB" id="A0A6I9YAI4"/>
<reference evidence="23" key="1">
    <citation type="submission" date="2025-08" db="UniProtKB">
        <authorList>
            <consortium name="RefSeq"/>
        </authorList>
    </citation>
    <scope>IDENTIFICATION</scope>
</reference>
<evidence type="ECO:0000313" key="23">
    <source>
        <dbReference type="RefSeq" id="XP_013920480.1"/>
    </source>
</evidence>
<protein>
    <recommendedName>
        <fullName evidence="17">Tumor necrosis factor ligand superfamily member 10</fullName>
    </recommendedName>
    <alternativeName>
        <fullName evidence="18">TNF-related apoptosis-inducing ligand</fullName>
    </alternativeName>
</protein>
<keyword evidence="13 20" id="KW-1133">Transmembrane helix</keyword>
<dbReference type="Proteomes" id="UP000504617">
    <property type="component" value="Unplaced"/>
</dbReference>
<evidence type="ECO:0000256" key="6">
    <source>
        <dbReference type="ARBA" id="ARBA00022525"/>
    </source>
</evidence>
<dbReference type="GeneID" id="106547753"/>
<accession>A0A6I9YAI4</accession>
<dbReference type="InterPro" id="IPR017355">
    <property type="entry name" value="TNF_ligand_10/11"/>
</dbReference>
<dbReference type="PANTHER" id="PTHR11471">
    <property type="entry name" value="TUMOR NECROSIS FACTOR FAMILY MEMBER"/>
    <property type="match status" value="1"/>
</dbReference>
<evidence type="ECO:0000256" key="4">
    <source>
        <dbReference type="ARBA" id="ARBA00022475"/>
    </source>
</evidence>
<feature type="binding site" evidence="19">
    <location>
        <position position="262"/>
    </location>
    <ligand>
        <name>Zn(2+)</name>
        <dbReference type="ChEBI" id="CHEBI:29105"/>
        <note>ligand shared between all trimeric partners</note>
    </ligand>
</feature>
<dbReference type="InterPro" id="IPR006052">
    <property type="entry name" value="TNF_dom"/>
</dbReference>
<evidence type="ECO:0000256" key="18">
    <source>
        <dbReference type="ARBA" id="ARBA00083215"/>
    </source>
</evidence>
<keyword evidence="5" id="KW-0202">Cytokine</keyword>
<keyword evidence="14 20" id="KW-0472">Membrane</keyword>
<evidence type="ECO:0000256" key="14">
    <source>
        <dbReference type="ARBA" id="ARBA00023136"/>
    </source>
</evidence>
<keyword evidence="12" id="KW-0735">Signal-anchor</keyword>
<dbReference type="CTD" id="8743"/>
<sequence length="313" mass="36041">MPPWWSLADAHTQKMGGFAQADERWEILSLSGERPAGLILIFAVLLQSICVAITFLYFTNELQQLRDTYAKSSFACFNREHFFLEDVDPNEKEDGDPCWEVKWQLSRLIRKMVAKSRAEEGTSASTQDNISLDTVARDVPRNPRVAAHLTSSRNARRTLFVQSTPIRNNLGFKIISWQSSVYPSFLHNVLLNNGELIIQQPGFYYIYAQTYFRFRESEGVEPNADPDSESVRNPKQMVQYISKFTDYYPEAILLMKSARTSCWSKQAEYGLYSIYQGGVFQLRRNDRIFVSISYEELVDMDKEASFFGAFLVS</sequence>
<feature type="transmembrane region" description="Helical" evidence="20">
    <location>
        <begin position="36"/>
        <end position="58"/>
    </location>
</feature>
<dbReference type="GO" id="GO:0046872">
    <property type="term" value="F:metal ion binding"/>
    <property type="evidence" value="ECO:0007669"/>
    <property type="project" value="UniProtKB-KW"/>
</dbReference>
<dbReference type="GO" id="GO:0006915">
    <property type="term" value="P:apoptotic process"/>
    <property type="evidence" value="ECO:0007669"/>
    <property type="project" value="UniProtKB-KW"/>
</dbReference>
<evidence type="ECO:0000256" key="17">
    <source>
        <dbReference type="ARBA" id="ARBA00074586"/>
    </source>
</evidence>
<dbReference type="PANTHER" id="PTHR11471:SF27">
    <property type="entry name" value="TUMOR NECROSIS FACTOR LIGAND SUPERFAMILY MEMBER 10"/>
    <property type="match status" value="1"/>
</dbReference>
<evidence type="ECO:0000256" key="20">
    <source>
        <dbReference type="SAM" id="Phobius"/>
    </source>
</evidence>
<keyword evidence="11 19" id="KW-0862">Zinc</keyword>
<evidence type="ECO:0000256" key="9">
    <source>
        <dbReference type="ARBA" id="ARBA00022703"/>
    </source>
</evidence>
<keyword evidence="4" id="KW-1003">Cell membrane</keyword>
<evidence type="ECO:0000256" key="7">
    <source>
        <dbReference type="ARBA" id="ARBA00022553"/>
    </source>
</evidence>
<evidence type="ECO:0000256" key="15">
    <source>
        <dbReference type="ARBA" id="ARBA00055277"/>
    </source>
</evidence>
<keyword evidence="7" id="KW-0597">Phosphoprotein</keyword>
<keyword evidence="10 19" id="KW-0479">Metal-binding</keyword>
<evidence type="ECO:0000256" key="8">
    <source>
        <dbReference type="ARBA" id="ARBA00022692"/>
    </source>
</evidence>
<dbReference type="GO" id="GO:0005886">
    <property type="term" value="C:plasma membrane"/>
    <property type="evidence" value="ECO:0007669"/>
    <property type="project" value="UniProtKB-SubCell"/>
</dbReference>
<dbReference type="Gene3D" id="2.60.120.40">
    <property type="match status" value="1"/>
</dbReference>
<evidence type="ECO:0000256" key="19">
    <source>
        <dbReference type="PIRSR" id="PIRSR038013-50"/>
    </source>
</evidence>
<keyword evidence="6" id="KW-0964">Secreted</keyword>
<evidence type="ECO:0000256" key="12">
    <source>
        <dbReference type="ARBA" id="ARBA00022968"/>
    </source>
</evidence>
<dbReference type="GO" id="GO:0006955">
    <property type="term" value="P:immune response"/>
    <property type="evidence" value="ECO:0007669"/>
    <property type="project" value="InterPro"/>
</dbReference>